<gene>
    <name evidence="7" type="ORF">E8A74_47795</name>
</gene>
<dbReference type="Gene3D" id="1.10.357.140">
    <property type="entry name" value="UbiA prenyltransferase"/>
    <property type="match status" value="1"/>
</dbReference>
<protein>
    <submittedName>
        <fullName evidence="7">Ubiquinone biosynthesis protein UbiA</fullName>
    </submittedName>
</protein>
<evidence type="ECO:0000256" key="5">
    <source>
        <dbReference type="ARBA" id="ARBA00023136"/>
    </source>
</evidence>
<feature type="transmembrane region" description="Helical" evidence="6">
    <location>
        <begin position="210"/>
        <end position="229"/>
    </location>
</feature>
<sequence length="286" mass="31645">MRDVLREGRLSWAFVVGDLSSAVAPALLFSLAAWKSEGARWDDLPSVVGRSLLYFWLYIYAFCLPNQITAIEEDRRNKPHRPLVVGAVSVRGAWLRWFVVMVLFSIAGAWLGVFAYTLLWQALIVGSNVLGGARSWVFKNLSMSLGIVAQLGAAWQMVTPLTPTAWRWILLPAVVIFPLISLQDLRDVEGDRVIGRRTFPIVFGEKATRILLGIAFALLPFAVHGAVMGPAGARGAAWMCEATLALVALVIAARVVLLRSKSADHRTYMFLTYWYCLLLVSAIVIL</sequence>
<keyword evidence="4 6" id="KW-1133">Transmembrane helix</keyword>
<dbReference type="AlphaFoldDB" id="A0A4U1IL54"/>
<accession>A0A4U1IL54</accession>
<dbReference type="InterPro" id="IPR050475">
    <property type="entry name" value="Prenyltransferase_related"/>
</dbReference>
<keyword evidence="8" id="KW-1185">Reference proteome</keyword>
<keyword evidence="7" id="KW-0830">Ubiquinone</keyword>
<feature type="transmembrane region" description="Helical" evidence="6">
    <location>
        <begin position="235"/>
        <end position="256"/>
    </location>
</feature>
<dbReference type="CDD" id="cd13965">
    <property type="entry name" value="PT_UbiA_3"/>
    <property type="match status" value="1"/>
</dbReference>
<keyword evidence="3 6" id="KW-0812">Transmembrane</keyword>
<dbReference type="InterPro" id="IPR044878">
    <property type="entry name" value="UbiA_sf"/>
</dbReference>
<dbReference type="InterPro" id="IPR000537">
    <property type="entry name" value="UbiA_prenyltransferase"/>
</dbReference>
<evidence type="ECO:0000256" key="3">
    <source>
        <dbReference type="ARBA" id="ARBA00022692"/>
    </source>
</evidence>
<dbReference type="Gene3D" id="1.20.120.1780">
    <property type="entry name" value="UbiA prenyltransferase"/>
    <property type="match status" value="1"/>
</dbReference>
<dbReference type="OrthoDB" id="152343at2"/>
<feature type="transmembrane region" description="Helical" evidence="6">
    <location>
        <begin position="53"/>
        <end position="71"/>
    </location>
</feature>
<evidence type="ECO:0000313" key="7">
    <source>
        <dbReference type="EMBL" id="TKC94705.1"/>
    </source>
</evidence>
<evidence type="ECO:0000313" key="8">
    <source>
        <dbReference type="Proteomes" id="UP000309215"/>
    </source>
</evidence>
<evidence type="ECO:0000256" key="1">
    <source>
        <dbReference type="ARBA" id="ARBA00004141"/>
    </source>
</evidence>
<feature type="transmembrane region" description="Helical" evidence="6">
    <location>
        <begin position="268"/>
        <end position="285"/>
    </location>
</feature>
<proteinExistence type="predicted"/>
<keyword evidence="2" id="KW-1003">Cell membrane</keyword>
<evidence type="ECO:0000256" key="6">
    <source>
        <dbReference type="SAM" id="Phobius"/>
    </source>
</evidence>
<dbReference type="GO" id="GO:0016020">
    <property type="term" value="C:membrane"/>
    <property type="evidence" value="ECO:0007669"/>
    <property type="project" value="UniProtKB-SubCell"/>
</dbReference>
<dbReference type="EMBL" id="SSMQ01000104">
    <property type="protein sequence ID" value="TKC94705.1"/>
    <property type="molecule type" value="Genomic_DNA"/>
</dbReference>
<dbReference type="RefSeq" id="WP_136935872.1">
    <property type="nucleotide sequence ID" value="NZ_SSMQ01000104.1"/>
</dbReference>
<evidence type="ECO:0000256" key="2">
    <source>
        <dbReference type="ARBA" id="ARBA00022475"/>
    </source>
</evidence>
<feature type="transmembrane region" description="Helical" evidence="6">
    <location>
        <begin position="12"/>
        <end position="33"/>
    </location>
</feature>
<dbReference type="GO" id="GO:0016765">
    <property type="term" value="F:transferase activity, transferring alkyl or aryl (other than methyl) groups"/>
    <property type="evidence" value="ECO:0007669"/>
    <property type="project" value="InterPro"/>
</dbReference>
<dbReference type="PANTHER" id="PTHR42723">
    <property type="entry name" value="CHLOROPHYLL SYNTHASE"/>
    <property type="match status" value="1"/>
</dbReference>
<organism evidence="7 8">
    <name type="scientific">Polyangium fumosum</name>
    <dbReference type="NCBI Taxonomy" id="889272"/>
    <lineage>
        <taxon>Bacteria</taxon>
        <taxon>Pseudomonadati</taxon>
        <taxon>Myxococcota</taxon>
        <taxon>Polyangia</taxon>
        <taxon>Polyangiales</taxon>
        <taxon>Polyangiaceae</taxon>
        <taxon>Polyangium</taxon>
    </lineage>
</organism>
<dbReference type="PANTHER" id="PTHR42723:SF1">
    <property type="entry name" value="CHLOROPHYLL SYNTHASE, CHLOROPLASTIC"/>
    <property type="match status" value="1"/>
</dbReference>
<keyword evidence="5 6" id="KW-0472">Membrane</keyword>
<dbReference type="Proteomes" id="UP000309215">
    <property type="component" value="Unassembled WGS sequence"/>
</dbReference>
<comment type="subcellular location">
    <subcellularLocation>
        <location evidence="1">Membrane</location>
        <topology evidence="1">Multi-pass membrane protein</topology>
    </subcellularLocation>
</comment>
<feature type="transmembrane region" description="Helical" evidence="6">
    <location>
        <begin position="164"/>
        <end position="182"/>
    </location>
</feature>
<name>A0A4U1IL54_9BACT</name>
<reference evidence="7 8" key="1">
    <citation type="submission" date="2019-04" db="EMBL/GenBank/DDBJ databases">
        <authorList>
            <person name="Li Y."/>
            <person name="Wang J."/>
        </authorList>
    </citation>
    <scope>NUCLEOTIDE SEQUENCE [LARGE SCALE GENOMIC DNA]</scope>
    <source>
        <strain evidence="7 8">DSM 14668</strain>
    </source>
</reference>
<dbReference type="Pfam" id="PF01040">
    <property type="entry name" value="UbiA"/>
    <property type="match status" value="1"/>
</dbReference>
<evidence type="ECO:0000256" key="4">
    <source>
        <dbReference type="ARBA" id="ARBA00022989"/>
    </source>
</evidence>
<comment type="caution">
    <text evidence="7">The sequence shown here is derived from an EMBL/GenBank/DDBJ whole genome shotgun (WGS) entry which is preliminary data.</text>
</comment>